<organism evidence="6 7">
    <name type="scientific">Marinicauda pacifica</name>
    <dbReference type="NCBI Taxonomy" id="1133559"/>
    <lineage>
        <taxon>Bacteria</taxon>
        <taxon>Pseudomonadati</taxon>
        <taxon>Pseudomonadota</taxon>
        <taxon>Alphaproteobacteria</taxon>
        <taxon>Maricaulales</taxon>
        <taxon>Maricaulaceae</taxon>
        <taxon>Marinicauda</taxon>
    </lineage>
</organism>
<dbReference type="GO" id="GO:0016020">
    <property type="term" value="C:membrane"/>
    <property type="evidence" value="ECO:0007669"/>
    <property type="project" value="TreeGrafter"/>
</dbReference>
<comment type="caution">
    <text evidence="6">The sequence shown here is derived from an EMBL/GenBank/DDBJ whole genome shotgun (WGS) entry which is preliminary data.</text>
</comment>
<dbReference type="SUPFAM" id="SSF56801">
    <property type="entry name" value="Acetyl-CoA synthetase-like"/>
    <property type="match status" value="1"/>
</dbReference>
<keyword evidence="7" id="KW-1185">Reference proteome</keyword>
<dbReference type="EMBL" id="SRXV01000002">
    <property type="protein sequence ID" value="TGY93183.1"/>
    <property type="molecule type" value="Genomic_DNA"/>
</dbReference>
<evidence type="ECO:0000256" key="2">
    <source>
        <dbReference type="ARBA" id="ARBA00022832"/>
    </source>
</evidence>
<accession>A0A4S2HBN6</accession>
<dbReference type="PROSITE" id="PS00455">
    <property type="entry name" value="AMP_BINDING"/>
    <property type="match status" value="1"/>
</dbReference>
<evidence type="ECO:0000256" key="1">
    <source>
        <dbReference type="ARBA" id="ARBA00022598"/>
    </source>
</evidence>
<dbReference type="InterPro" id="IPR020845">
    <property type="entry name" value="AMP-binding_CS"/>
</dbReference>
<name>A0A4S2HBN6_9PROT</name>
<keyword evidence="3" id="KW-0443">Lipid metabolism</keyword>
<feature type="region of interest" description="Disordered" evidence="4">
    <location>
        <begin position="1"/>
        <end position="25"/>
    </location>
</feature>
<dbReference type="PANTHER" id="PTHR43272:SF32">
    <property type="entry name" value="AMP-DEPENDENT SYNTHETASE_LIGASE DOMAIN-CONTAINING PROTEIN"/>
    <property type="match status" value="1"/>
</dbReference>
<dbReference type="Proteomes" id="UP000305451">
    <property type="component" value="Unassembled WGS sequence"/>
</dbReference>
<reference evidence="6 7" key="1">
    <citation type="journal article" date="2013" name="Int. J. Syst. Evol. Microbiol.">
        <title>Marinicauda pacifica gen. nov., sp. nov., a prosthecate alphaproteobacterium of the family Hyphomonadaceae isolated from deep seawater.</title>
        <authorList>
            <person name="Zhang X.Y."/>
            <person name="Li G.W."/>
            <person name="Wang C.S."/>
            <person name="Zhang Y.J."/>
            <person name="Xu X.W."/>
            <person name="Li H."/>
            <person name="Liu A."/>
            <person name="Liu C."/>
            <person name="Xie B.B."/>
            <person name="Qin Q.L."/>
            <person name="Xu Z."/>
            <person name="Chen X.L."/>
            <person name="Zhou B.C."/>
            <person name="Zhang Y.Z."/>
        </authorList>
    </citation>
    <scope>NUCLEOTIDE SEQUENCE [LARGE SCALE GENOMIC DNA]</scope>
    <source>
        <strain evidence="6 7">P-1 km-3</strain>
    </source>
</reference>
<dbReference type="InterPro" id="IPR042099">
    <property type="entry name" value="ANL_N_sf"/>
</dbReference>
<dbReference type="AlphaFoldDB" id="A0A4S2HBN6"/>
<evidence type="ECO:0000313" key="6">
    <source>
        <dbReference type="EMBL" id="TGY93183.1"/>
    </source>
</evidence>
<keyword evidence="1 6" id="KW-0436">Ligase</keyword>
<dbReference type="Pfam" id="PF23562">
    <property type="entry name" value="AMP-binding_C_3"/>
    <property type="match status" value="1"/>
</dbReference>
<evidence type="ECO:0000256" key="4">
    <source>
        <dbReference type="SAM" id="MobiDB-lite"/>
    </source>
</evidence>
<dbReference type="Gene3D" id="3.40.50.12780">
    <property type="entry name" value="N-terminal domain of ligase-like"/>
    <property type="match status" value="1"/>
</dbReference>
<proteinExistence type="predicted"/>
<dbReference type="GO" id="GO:0004467">
    <property type="term" value="F:long-chain fatty acid-CoA ligase activity"/>
    <property type="evidence" value="ECO:0007669"/>
    <property type="project" value="TreeGrafter"/>
</dbReference>
<gene>
    <name evidence="6" type="ORF">E5162_08975</name>
</gene>
<dbReference type="InterPro" id="IPR000873">
    <property type="entry name" value="AMP-dep_synth/lig_dom"/>
</dbReference>
<feature type="domain" description="AMP-dependent synthetase/ligase" evidence="5">
    <location>
        <begin position="49"/>
        <end position="457"/>
    </location>
</feature>
<protein>
    <submittedName>
        <fullName evidence="6">Long-chain fatty acid--CoA ligase</fullName>
    </submittedName>
</protein>
<evidence type="ECO:0000259" key="5">
    <source>
        <dbReference type="Pfam" id="PF00501"/>
    </source>
</evidence>
<keyword evidence="2" id="KW-0276">Fatty acid metabolism</keyword>
<dbReference type="PANTHER" id="PTHR43272">
    <property type="entry name" value="LONG-CHAIN-FATTY-ACID--COA LIGASE"/>
    <property type="match status" value="1"/>
</dbReference>
<dbReference type="CDD" id="cd05907">
    <property type="entry name" value="VL_LC_FACS_like"/>
    <property type="match status" value="1"/>
</dbReference>
<sequence>MRDAMSPRPTMRAPSCSSGRSNMDQTAWNTLPRLGEEKRFASTPAWLIEQGRKRPEATAYLVHDGSDWIEASWADYADKAQRAARALVSLGVNAADSVAILGFNRPEWTIMANGAMMIGARPAGIYWTSAPPESAYILQHSEAPVLLIESLDQLEELDSVRGDCPDLRTIVVMDGEPAREGVMSWANFLALGEARFQESVEARLDAIKPADIGSLIYTSGTTGPPKAVMLSHGAIAWTADLLTRSFGGDENGRGLSYLPLAHIAEQQASLHCHPIRGNAMYFARSMETLAEDIKHARPTMFFGVPRVWEKMAETLKGRMKQASGLQKTLLDWSVKVNRDWHAARLEGRSPGMGNSLQRGLANALVTRKIKAAMGLDQADTFISGAAPISPEVLRFFTGIDMVILEGYGQSETSAPTTANLPGATKLGTVGKAFDGIETKVSEEGELLVRGPGLFSGYMKNNEATADSFTEDGFLRTGDVVKVDEEGFVTITGRIKDILITSGGKNITPANLETDLMNIDLVEHAVVVGDGRHYLTALMTLSADALSAFSKAHKLADAGPEHPAVIEEVQRGVDAMNQRYARVENIRKFRLLGAPLSVDTGELTPTMKVKRRIVIERNKALIDAMYDED</sequence>
<feature type="compositionally biased region" description="Polar residues" evidence="4">
    <location>
        <begin position="15"/>
        <end position="25"/>
    </location>
</feature>
<evidence type="ECO:0000313" key="7">
    <source>
        <dbReference type="Proteomes" id="UP000305451"/>
    </source>
</evidence>
<dbReference type="Pfam" id="PF00501">
    <property type="entry name" value="AMP-binding"/>
    <property type="match status" value="1"/>
</dbReference>
<evidence type="ECO:0000256" key="3">
    <source>
        <dbReference type="ARBA" id="ARBA00023098"/>
    </source>
</evidence>